<evidence type="ECO:0000313" key="2">
    <source>
        <dbReference type="Proteomes" id="UP000323565"/>
    </source>
</evidence>
<organism evidence="1 2">
    <name type="scientific">Dermacoccus abyssi</name>
    <dbReference type="NCBI Taxonomy" id="322596"/>
    <lineage>
        <taxon>Bacteria</taxon>
        <taxon>Bacillati</taxon>
        <taxon>Actinomycetota</taxon>
        <taxon>Actinomycetes</taxon>
        <taxon>Micrococcales</taxon>
        <taxon>Dermacoccaceae</taxon>
        <taxon>Dermacoccus</taxon>
    </lineage>
</organism>
<evidence type="ECO:0000313" key="1">
    <source>
        <dbReference type="EMBL" id="QEH94815.1"/>
    </source>
</evidence>
<keyword evidence="2" id="KW-1185">Reference proteome</keyword>
<sequence length="164" mass="17582">MSEHSTRTIEDLAGVVVTAIEPDNATSAVLTCSVASTPRVRVEANFCYASFDGRSPFHNSMCGVDLTLDPAGLGGAYAFESPIYLSTLQFPGCEEDFATSQQADQLLRRAGFKRVGPWEYIDPRCAMAPVARDEDILDEGCPQCGAEAGEPCREHCTAPEGVSL</sequence>
<dbReference type="Proteomes" id="UP000323565">
    <property type="component" value="Plasmid unnamed"/>
</dbReference>
<name>A0ABX5ZCT9_9MICO</name>
<accession>A0ABX5ZCT9</accession>
<geneLocation type="plasmid" evidence="1 2">
    <name>unnamed</name>
</geneLocation>
<dbReference type="EMBL" id="CP043032">
    <property type="protein sequence ID" value="QEH94815.1"/>
    <property type="molecule type" value="Genomic_DNA"/>
</dbReference>
<reference evidence="1 2" key="1">
    <citation type="submission" date="2019-08" db="EMBL/GenBank/DDBJ databases">
        <title>Dermacoccus abyssi strain HZAU 226, whole genome Nanopore sequencing project.</title>
        <authorList>
            <person name="Guo A."/>
            <person name="Zhang X."/>
            <person name="Ruan Y."/>
            <person name="Liu W."/>
            <person name="Chen Q."/>
            <person name="Gu L."/>
        </authorList>
    </citation>
    <scope>NUCLEOTIDE SEQUENCE [LARGE SCALE GENOMIC DNA]</scope>
    <source>
        <strain evidence="1 2">HZAU 226</strain>
        <plasmid evidence="1 2">unnamed</plasmid>
    </source>
</reference>
<gene>
    <name evidence="1" type="ORF">FV141_14425</name>
</gene>
<proteinExistence type="predicted"/>
<keyword evidence="1" id="KW-0614">Plasmid</keyword>
<protein>
    <submittedName>
        <fullName evidence="1">Uncharacterized protein</fullName>
    </submittedName>
</protein>